<feature type="domain" description="Amidohydrolase 3" evidence="3">
    <location>
        <begin position="368"/>
        <end position="538"/>
    </location>
</feature>
<feature type="signal peptide" evidence="2">
    <location>
        <begin position="1"/>
        <end position="22"/>
    </location>
</feature>
<dbReference type="Gene3D" id="2.30.40.10">
    <property type="entry name" value="Urease, subunit C, domain 1"/>
    <property type="match status" value="2"/>
</dbReference>
<dbReference type="GO" id="GO:0016810">
    <property type="term" value="F:hydrolase activity, acting on carbon-nitrogen (but not peptide) bonds"/>
    <property type="evidence" value="ECO:0007669"/>
    <property type="project" value="InterPro"/>
</dbReference>
<gene>
    <name evidence="4" type="ORF">MACH26_03270</name>
</gene>
<dbReference type="Proteomes" id="UP001333710">
    <property type="component" value="Chromosome"/>
</dbReference>
<accession>A0AA48HEE1</accession>
<feature type="compositionally biased region" description="Polar residues" evidence="1">
    <location>
        <begin position="766"/>
        <end position="781"/>
    </location>
</feature>
<dbReference type="PROSITE" id="PS51257">
    <property type="entry name" value="PROKAR_LIPOPROTEIN"/>
    <property type="match status" value="1"/>
</dbReference>
<dbReference type="PANTHER" id="PTHR22642">
    <property type="entry name" value="IMIDAZOLONEPROPIONASE"/>
    <property type="match status" value="1"/>
</dbReference>
<keyword evidence="5" id="KW-1185">Reference proteome</keyword>
<evidence type="ECO:0000313" key="5">
    <source>
        <dbReference type="Proteomes" id="UP001333710"/>
    </source>
</evidence>
<dbReference type="PANTHER" id="PTHR22642:SF2">
    <property type="entry name" value="PROTEIN LONG AFTER FAR-RED 3"/>
    <property type="match status" value="1"/>
</dbReference>
<dbReference type="SUPFAM" id="SSF51338">
    <property type="entry name" value="Composite domain of metallo-dependent hydrolases"/>
    <property type="match status" value="1"/>
</dbReference>
<sequence length="781" mass="86332">MKKSMTLSIFAASIMTLGCTTAVDNHSEILVIHGGDIVTVDKKNTVYQQSESAAAVIINNGVIEEVVELAQLEAELSKYKSSDIKYLDLKGRTLMPGFIEPHAHLYQTAQTSSVPNVMPCLPDKYQSQLEAEYGWLYYPEEGDACYLYVDEALASLAKNAKADFPWIIGNGLDPSRMLLSEQNRYEFSADVAQTRERFADAIDKNQTFLNFPIKTIDIALSTLPEPKPLFVLDQSGHLGYANMLAFTETGLCEGIYDEAEFAAKYSELHPGVTPPRWKDLGIQGDEVKLICEEATKEQMTNASLLVKALYFPDGEWDIVKDASKSGTNNWQYSGLLKEETAYGPFFKAIERNVKTAHLNMQEMVGHGAPPLLKSENANSTEELNPAFQAAMSGILLTASKQGVTTFVEGGATPDMITSYKSLVANQQAFTRIRAVYNWAAMPQNENVDYKISFDDASFNGMLSAEGIKLWADGSTQGCSANLSQPYDEDGLCQSFGDGHTNYDDKQIIENLTPFAQKGWYFNIHANGDKGISDAINALSFMQEKVAGMPMDNPQKECLDETNKGKYQCLPYTIIHSTVNNPGNKATGETAEILELYEQERAKLPYLSPSHLVGHIAYWGRSMENELGEFRGGTIDPMGSEVTAGIPFSMHSDLSISALFPLWFIEQGVTRDTWFYPHLKDSQRSALYEEERIAISDAIRAVTIVPAQQHGIDQQLGSIERGKLADLIVVDKNPLTYAGNEANIHAINVECAFINGKQVDWSHSPEGKTSSGTEYQSQCQLD</sequence>
<dbReference type="Pfam" id="PF07969">
    <property type="entry name" value="Amidohydro_3"/>
    <property type="match status" value="2"/>
</dbReference>
<dbReference type="InterPro" id="IPR013108">
    <property type="entry name" value="Amidohydro_3"/>
</dbReference>
<feature type="chain" id="PRO_5041436894" description="Amidohydrolase 3 domain-containing protein" evidence="2">
    <location>
        <begin position="23"/>
        <end position="781"/>
    </location>
</feature>
<feature type="domain" description="Amidohydrolase 3" evidence="3">
    <location>
        <begin position="621"/>
        <end position="758"/>
    </location>
</feature>
<dbReference type="KEGG" id="pmaw:MACH26_03270"/>
<dbReference type="SUPFAM" id="SSF51556">
    <property type="entry name" value="Metallo-dependent hydrolases"/>
    <property type="match status" value="1"/>
</dbReference>
<evidence type="ECO:0000256" key="1">
    <source>
        <dbReference type="SAM" id="MobiDB-lite"/>
    </source>
</evidence>
<dbReference type="RefSeq" id="WP_338290652.1">
    <property type="nucleotide sequence ID" value="NZ_AP027272.1"/>
</dbReference>
<proteinExistence type="predicted"/>
<organism evidence="4 5">
    <name type="scientific">Planctobacterium marinum</name>
    <dbReference type="NCBI Taxonomy" id="1631968"/>
    <lineage>
        <taxon>Bacteria</taxon>
        <taxon>Pseudomonadati</taxon>
        <taxon>Pseudomonadota</taxon>
        <taxon>Gammaproteobacteria</taxon>
        <taxon>Alteromonadales</taxon>
        <taxon>Alteromonadaceae</taxon>
        <taxon>Planctobacterium</taxon>
    </lineage>
</organism>
<feature type="region of interest" description="Disordered" evidence="1">
    <location>
        <begin position="761"/>
        <end position="781"/>
    </location>
</feature>
<dbReference type="InterPro" id="IPR011059">
    <property type="entry name" value="Metal-dep_hydrolase_composite"/>
</dbReference>
<dbReference type="AlphaFoldDB" id="A0AA48HEE1"/>
<evidence type="ECO:0000313" key="4">
    <source>
        <dbReference type="EMBL" id="BDX04806.1"/>
    </source>
</evidence>
<keyword evidence="2" id="KW-0732">Signal</keyword>
<evidence type="ECO:0000256" key="2">
    <source>
        <dbReference type="SAM" id="SignalP"/>
    </source>
</evidence>
<evidence type="ECO:0000259" key="3">
    <source>
        <dbReference type="Pfam" id="PF07969"/>
    </source>
</evidence>
<dbReference type="EMBL" id="AP027272">
    <property type="protein sequence ID" value="BDX04806.1"/>
    <property type="molecule type" value="Genomic_DNA"/>
</dbReference>
<dbReference type="Gene3D" id="3.20.20.140">
    <property type="entry name" value="Metal-dependent hydrolases"/>
    <property type="match status" value="1"/>
</dbReference>
<dbReference type="InterPro" id="IPR032466">
    <property type="entry name" value="Metal_Hydrolase"/>
</dbReference>
<protein>
    <recommendedName>
        <fullName evidence="3">Amidohydrolase 3 domain-containing protein</fullName>
    </recommendedName>
</protein>
<name>A0AA48HEE1_9ALTE</name>
<reference evidence="4" key="1">
    <citation type="submission" date="2023-01" db="EMBL/GenBank/DDBJ databases">
        <title>Complete genome sequence of Planctobacterium marinum strain Dej080120_11.</title>
        <authorList>
            <person name="Ueki S."/>
            <person name="Maruyama F."/>
        </authorList>
    </citation>
    <scope>NUCLEOTIDE SEQUENCE</scope>
    <source>
        <strain evidence="4">Dej080120_11</strain>
    </source>
</reference>